<comment type="caution">
    <text evidence="1">The sequence shown here is derived from an EMBL/GenBank/DDBJ whole genome shotgun (WGS) entry which is preliminary data.</text>
</comment>
<sequence>MREGTWGADVGRLQLPWLTSPPLLQLLGRLLGKEGMHFRSQVRFAAMASLKIRTLKKTTRKRRRPWTSTRRSVKKPWTITMTTKPNLRIWIRTKTMTELLWAAKADRCPETWRLEVEFGRSVTFSCPLGLVPVSYSPVCYHYRWNERTSSRFIQCLFHILHRVLAERRTTQSNSVFETAAKDSHYTVRMAKSSRKSASVSLRG</sequence>
<protein>
    <submittedName>
        <fullName evidence="1">Uncharacterized protein</fullName>
    </submittedName>
</protein>
<name>A0ABR1M4B9_9PEZI</name>
<dbReference type="RefSeq" id="XP_066657892.1">
    <property type="nucleotide sequence ID" value="XM_066794881.1"/>
</dbReference>
<dbReference type="GeneID" id="92027787"/>
<organism evidence="1 2">
    <name type="scientific">Phyllosticta citribraziliensis</name>
    <dbReference type="NCBI Taxonomy" id="989973"/>
    <lineage>
        <taxon>Eukaryota</taxon>
        <taxon>Fungi</taxon>
        <taxon>Dikarya</taxon>
        <taxon>Ascomycota</taxon>
        <taxon>Pezizomycotina</taxon>
        <taxon>Dothideomycetes</taxon>
        <taxon>Dothideomycetes incertae sedis</taxon>
        <taxon>Botryosphaeriales</taxon>
        <taxon>Phyllostictaceae</taxon>
        <taxon>Phyllosticta</taxon>
    </lineage>
</organism>
<accession>A0ABR1M4B9</accession>
<gene>
    <name evidence="1" type="ORF">J3D65DRAFT_261722</name>
</gene>
<reference evidence="1 2" key="1">
    <citation type="submission" date="2024-04" db="EMBL/GenBank/DDBJ databases">
        <title>Phyllosticta paracitricarpa is synonymous to the EU quarantine fungus P. citricarpa based on phylogenomic analyses.</title>
        <authorList>
            <consortium name="Lawrence Berkeley National Laboratory"/>
            <person name="Van ingen-buijs V.A."/>
            <person name="Van westerhoven A.C."/>
            <person name="Haridas S."/>
            <person name="Skiadas P."/>
            <person name="Martin F."/>
            <person name="Groenewald J.Z."/>
            <person name="Crous P.W."/>
            <person name="Seidl M.F."/>
        </authorList>
    </citation>
    <scope>NUCLEOTIDE SEQUENCE [LARGE SCALE GENOMIC DNA]</scope>
    <source>
        <strain evidence="1 2">CPC 17464</strain>
    </source>
</reference>
<proteinExistence type="predicted"/>
<keyword evidence="2" id="KW-1185">Reference proteome</keyword>
<evidence type="ECO:0000313" key="1">
    <source>
        <dbReference type="EMBL" id="KAK7540961.1"/>
    </source>
</evidence>
<dbReference type="EMBL" id="JBBPEH010000003">
    <property type="protein sequence ID" value="KAK7540961.1"/>
    <property type="molecule type" value="Genomic_DNA"/>
</dbReference>
<dbReference type="Proteomes" id="UP001360953">
    <property type="component" value="Unassembled WGS sequence"/>
</dbReference>
<evidence type="ECO:0000313" key="2">
    <source>
        <dbReference type="Proteomes" id="UP001360953"/>
    </source>
</evidence>